<sequence>VELYIDLLYGKWNNVEGQLSWVTQAIRYPDIFCFGDHPAHPVLIDCLKHPLDDTKEIWTWRSLNLIECLLRMADTGLYPTVLDIFRRGIQRAGELIFLGLLQLTVCYEIVL</sequence>
<name>A0A820YZG7_9BILA</name>
<dbReference type="GO" id="GO:0060090">
    <property type="term" value="F:molecular adaptor activity"/>
    <property type="evidence" value="ECO:0007669"/>
    <property type="project" value="TreeGrafter"/>
</dbReference>
<dbReference type="GO" id="GO:0000288">
    <property type="term" value="P:nuclear-transcribed mRNA catabolic process, deadenylation-dependent decay"/>
    <property type="evidence" value="ECO:0007669"/>
    <property type="project" value="TreeGrafter"/>
</dbReference>
<dbReference type="InterPro" id="IPR040398">
    <property type="entry name" value="Not1"/>
</dbReference>
<organism evidence="1 2">
    <name type="scientific">Rotaria magnacalcarata</name>
    <dbReference type="NCBI Taxonomy" id="392030"/>
    <lineage>
        <taxon>Eukaryota</taxon>
        <taxon>Metazoa</taxon>
        <taxon>Spiralia</taxon>
        <taxon>Gnathifera</taxon>
        <taxon>Rotifera</taxon>
        <taxon>Eurotatoria</taxon>
        <taxon>Bdelloidea</taxon>
        <taxon>Philodinida</taxon>
        <taxon>Philodinidae</taxon>
        <taxon>Rotaria</taxon>
    </lineage>
</organism>
<comment type="caution">
    <text evidence="1">The sequence shown here is derived from an EMBL/GenBank/DDBJ whole genome shotgun (WGS) entry which is preliminary data.</text>
</comment>
<feature type="non-terminal residue" evidence="1">
    <location>
        <position position="1"/>
    </location>
</feature>
<keyword evidence="2" id="KW-1185">Reference proteome</keyword>
<dbReference type="AlphaFoldDB" id="A0A820YZG7"/>
<accession>A0A820YZG7</accession>
<gene>
    <name evidence="1" type="ORF">OVN521_LOCUS43171</name>
</gene>
<dbReference type="PANTHER" id="PTHR13162">
    <property type="entry name" value="CCR4-NOT TRANSCRIPTION COMPLEX"/>
    <property type="match status" value="1"/>
</dbReference>
<dbReference type="GO" id="GO:0030015">
    <property type="term" value="C:CCR4-NOT core complex"/>
    <property type="evidence" value="ECO:0007669"/>
    <property type="project" value="InterPro"/>
</dbReference>
<dbReference type="GO" id="GO:0000932">
    <property type="term" value="C:P-body"/>
    <property type="evidence" value="ECO:0007669"/>
    <property type="project" value="TreeGrafter"/>
</dbReference>
<dbReference type="Proteomes" id="UP000663866">
    <property type="component" value="Unassembled WGS sequence"/>
</dbReference>
<evidence type="ECO:0000313" key="1">
    <source>
        <dbReference type="EMBL" id="CAF4550153.1"/>
    </source>
</evidence>
<reference evidence="1" key="1">
    <citation type="submission" date="2021-02" db="EMBL/GenBank/DDBJ databases">
        <authorList>
            <person name="Nowell W R."/>
        </authorList>
    </citation>
    <scope>NUCLEOTIDE SEQUENCE</scope>
</reference>
<protein>
    <submittedName>
        <fullName evidence="1">Uncharacterized protein</fullName>
    </submittedName>
</protein>
<dbReference type="EMBL" id="CAJOBG010061085">
    <property type="protein sequence ID" value="CAF4550153.1"/>
    <property type="molecule type" value="Genomic_DNA"/>
</dbReference>
<evidence type="ECO:0000313" key="2">
    <source>
        <dbReference type="Proteomes" id="UP000663866"/>
    </source>
</evidence>
<dbReference type="PANTHER" id="PTHR13162:SF8">
    <property type="entry name" value="CCR4-NOT TRANSCRIPTION COMPLEX SUBUNIT 1"/>
    <property type="match status" value="1"/>
</dbReference>
<proteinExistence type="predicted"/>
<dbReference type="GO" id="GO:0017148">
    <property type="term" value="P:negative regulation of translation"/>
    <property type="evidence" value="ECO:0007669"/>
    <property type="project" value="InterPro"/>
</dbReference>